<dbReference type="RefSeq" id="XP_007511844.1">
    <property type="nucleotide sequence ID" value="XM_007511782.1"/>
</dbReference>
<name>K8EZP8_9CHLO</name>
<dbReference type="Proteomes" id="UP000198341">
    <property type="component" value="Chromosome 8"/>
</dbReference>
<dbReference type="AlphaFoldDB" id="K8EZP8"/>
<evidence type="ECO:0000313" key="4">
    <source>
        <dbReference type="Proteomes" id="UP000198341"/>
    </source>
</evidence>
<dbReference type="KEGG" id="bpg:Bathy08g02730"/>
<dbReference type="PANTHER" id="PTHR44144:SF1">
    <property type="entry name" value="DNAJ HOMOLOG SUBFAMILY C MEMBER 9"/>
    <property type="match status" value="1"/>
</dbReference>
<feature type="domain" description="J" evidence="2">
    <location>
        <begin position="25"/>
        <end position="91"/>
    </location>
</feature>
<dbReference type="GO" id="GO:0031072">
    <property type="term" value="F:heat shock protein binding"/>
    <property type="evidence" value="ECO:0007669"/>
    <property type="project" value="TreeGrafter"/>
</dbReference>
<dbReference type="OrthoDB" id="496696at2759"/>
<dbReference type="eggNOG" id="KOG0719">
    <property type="taxonomic scope" value="Eukaryota"/>
</dbReference>
<accession>K8EZP8</accession>
<dbReference type="InterPro" id="IPR001623">
    <property type="entry name" value="DnaJ_domain"/>
</dbReference>
<dbReference type="Pfam" id="PF23302">
    <property type="entry name" value="HTH_DNAJC9"/>
    <property type="match status" value="1"/>
</dbReference>
<dbReference type="SMART" id="SM00271">
    <property type="entry name" value="DnaJ"/>
    <property type="match status" value="1"/>
</dbReference>
<evidence type="ECO:0000259" key="2">
    <source>
        <dbReference type="PROSITE" id="PS50076"/>
    </source>
</evidence>
<gene>
    <name evidence="3" type="ORF">Bathy08g02730</name>
</gene>
<dbReference type="InterPro" id="IPR018253">
    <property type="entry name" value="DnaJ_domain_CS"/>
</dbReference>
<keyword evidence="4" id="KW-1185">Reference proteome</keyword>
<dbReference type="PRINTS" id="PR00625">
    <property type="entry name" value="JDOMAIN"/>
</dbReference>
<evidence type="ECO:0000313" key="3">
    <source>
        <dbReference type="EMBL" id="CCO17965.1"/>
    </source>
</evidence>
<reference evidence="3 4" key="1">
    <citation type="submission" date="2011-10" db="EMBL/GenBank/DDBJ databases">
        <authorList>
            <person name="Genoscope - CEA"/>
        </authorList>
    </citation>
    <scope>NUCLEOTIDE SEQUENCE [LARGE SCALE GENOMIC DNA]</scope>
    <source>
        <strain evidence="3 4">RCC 1105</strain>
    </source>
</reference>
<dbReference type="GO" id="GO:0005634">
    <property type="term" value="C:nucleus"/>
    <property type="evidence" value="ECO:0007669"/>
    <property type="project" value="TreeGrafter"/>
</dbReference>
<evidence type="ECO:0000256" key="1">
    <source>
        <dbReference type="SAM" id="MobiDB-lite"/>
    </source>
</evidence>
<dbReference type="PROSITE" id="PS50076">
    <property type="entry name" value="DNAJ_2"/>
    <property type="match status" value="1"/>
</dbReference>
<dbReference type="SUPFAM" id="SSF46565">
    <property type="entry name" value="Chaperone J-domain"/>
    <property type="match status" value="1"/>
</dbReference>
<feature type="compositionally biased region" description="Acidic residues" evidence="1">
    <location>
        <begin position="8"/>
        <end position="20"/>
    </location>
</feature>
<feature type="region of interest" description="Disordered" evidence="1">
    <location>
        <begin position="259"/>
        <end position="282"/>
    </location>
</feature>
<sequence>MSSKLYSDDDEEEEEEENDDSYPKDLYATLGLRKEDSPTSVEIKKAYHRFALKLHPDKNPSKDASKQFQTLQKVYAVLSDEKKRKAYDETGRVDEMDSEEFNDLYEYYRTMYKKVTEEDILQVTKEYLGSEEEARDLKACYVKFEGDMTKVFEWQMCSDIEFDSHRFAELIDGYIFSENLERYPKYEEYLKKHVRGKKAPVDPLTNRVSKKKLKSSGNGKENGEIGGGMGDLQALILAKNKSRAGAADDLFARLEEKYGGGGKKKEKSTPTKVKSGKVSKKK</sequence>
<proteinExistence type="predicted"/>
<dbReference type="InterPro" id="IPR056453">
    <property type="entry name" value="HTH_DNAJC9"/>
</dbReference>
<dbReference type="EMBL" id="FO082271">
    <property type="protein sequence ID" value="CCO17965.1"/>
    <property type="molecule type" value="Genomic_DNA"/>
</dbReference>
<dbReference type="GO" id="GO:0005737">
    <property type="term" value="C:cytoplasm"/>
    <property type="evidence" value="ECO:0007669"/>
    <property type="project" value="TreeGrafter"/>
</dbReference>
<dbReference type="Gene3D" id="1.10.287.110">
    <property type="entry name" value="DnaJ domain"/>
    <property type="match status" value="1"/>
</dbReference>
<dbReference type="Pfam" id="PF00226">
    <property type="entry name" value="DnaJ"/>
    <property type="match status" value="1"/>
</dbReference>
<feature type="region of interest" description="Disordered" evidence="1">
    <location>
        <begin position="1"/>
        <end position="25"/>
    </location>
</feature>
<dbReference type="GeneID" id="19014252"/>
<organism evidence="3 4">
    <name type="scientific">Bathycoccus prasinos</name>
    <dbReference type="NCBI Taxonomy" id="41875"/>
    <lineage>
        <taxon>Eukaryota</taxon>
        <taxon>Viridiplantae</taxon>
        <taxon>Chlorophyta</taxon>
        <taxon>Mamiellophyceae</taxon>
        <taxon>Mamiellales</taxon>
        <taxon>Bathycoccaceae</taxon>
        <taxon>Bathycoccus</taxon>
    </lineage>
</organism>
<dbReference type="PANTHER" id="PTHR44144">
    <property type="entry name" value="DNAJ HOMOLOG SUBFAMILY C MEMBER 9"/>
    <property type="match status" value="1"/>
</dbReference>
<dbReference type="PROSITE" id="PS00636">
    <property type="entry name" value="DNAJ_1"/>
    <property type="match status" value="1"/>
</dbReference>
<dbReference type="InterPro" id="IPR052594">
    <property type="entry name" value="J_domain-containing_protein"/>
</dbReference>
<dbReference type="InterPro" id="IPR036869">
    <property type="entry name" value="J_dom_sf"/>
</dbReference>
<protein>
    <recommendedName>
        <fullName evidence="2">J domain-containing protein</fullName>
    </recommendedName>
</protein>
<feature type="region of interest" description="Disordered" evidence="1">
    <location>
        <begin position="205"/>
        <end position="228"/>
    </location>
</feature>
<dbReference type="CDD" id="cd06257">
    <property type="entry name" value="DnaJ"/>
    <property type="match status" value="1"/>
</dbReference>